<sequence length="304" mass="33969">MASRPTDRLTGQDMQERFAPIEIVRPAQWSAPFIFSSPHSGRRYPAAFLKDSVLDLHTLRRSEDSYVDLLVDMVPGLGAPFLKALFPRAFVDVNRAENELDPLIFADQLPANSDTRSNRVLAGFGVIPRLAADGLSIYRKKLPFAESERRLEHYYRPYHAALQGMIDECMDRFGCTILIDCHSMPSRHVWNRHRKCDVDFVLGDRYGASCSPALVSLAQSLLNDQGYAVAQNSPYAGGHVTQYYGNPSGGIHVLQIEINRGLYLDETRITRTAGFAPLRLALNTIFADFLKIDPGALTVRQAAE</sequence>
<reference evidence="1" key="2">
    <citation type="submission" date="2020-09" db="EMBL/GenBank/DDBJ databases">
        <authorList>
            <person name="Sun Q."/>
            <person name="Zhou Y."/>
        </authorList>
    </citation>
    <scope>NUCLEOTIDE SEQUENCE</scope>
    <source>
        <strain evidence="1">CGMCC 1.14984</strain>
    </source>
</reference>
<name>A0A8J3A4Y3_9PROT</name>
<evidence type="ECO:0000313" key="2">
    <source>
        <dbReference type="Proteomes" id="UP000621856"/>
    </source>
</evidence>
<protein>
    <submittedName>
        <fullName evidence="1">N-formylglutamate amidohydrolase</fullName>
    </submittedName>
</protein>
<dbReference type="Gene3D" id="3.40.630.40">
    <property type="entry name" value="Zn-dependent exopeptidases"/>
    <property type="match status" value="1"/>
</dbReference>
<comment type="caution">
    <text evidence="1">The sequence shown here is derived from an EMBL/GenBank/DDBJ whole genome shotgun (WGS) entry which is preliminary data.</text>
</comment>
<dbReference type="Proteomes" id="UP000621856">
    <property type="component" value="Unassembled WGS sequence"/>
</dbReference>
<organism evidence="1 2">
    <name type="scientific">Aquisalinus luteolus</name>
    <dbReference type="NCBI Taxonomy" id="1566827"/>
    <lineage>
        <taxon>Bacteria</taxon>
        <taxon>Pseudomonadati</taxon>
        <taxon>Pseudomonadota</taxon>
        <taxon>Alphaproteobacteria</taxon>
        <taxon>Parvularculales</taxon>
        <taxon>Parvularculaceae</taxon>
        <taxon>Aquisalinus</taxon>
    </lineage>
</organism>
<evidence type="ECO:0000313" key="1">
    <source>
        <dbReference type="EMBL" id="GGH93114.1"/>
    </source>
</evidence>
<dbReference type="SUPFAM" id="SSF53187">
    <property type="entry name" value="Zn-dependent exopeptidases"/>
    <property type="match status" value="1"/>
</dbReference>
<dbReference type="InterPro" id="IPR007709">
    <property type="entry name" value="N-FG_amidohydro"/>
</dbReference>
<accession>A0A8J3A4Y3</accession>
<gene>
    <name evidence="1" type="ORF">GCM10011355_04190</name>
</gene>
<dbReference type="AlphaFoldDB" id="A0A8J3A4Y3"/>
<proteinExistence type="predicted"/>
<dbReference type="Pfam" id="PF05013">
    <property type="entry name" value="FGase"/>
    <property type="match status" value="1"/>
</dbReference>
<reference evidence="1" key="1">
    <citation type="journal article" date="2014" name="Int. J. Syst. Evol. Microbiol.">
        <title>Complete genome sequence of Corynebacterium casei LMG S-19264T (=DSM 44701T), isolated from a smear-ripened cheese.</title>
        <authorList>
            <consortium name="US DOE Joint Genome Institute (JGI-PGF)"/>
            <person name="Walter F."/>
            <person name="Albersmeier A."/>
            <person name="Kalinowski J."/>
            <person name="Ruckert C."/>
        </authorList>
    </citation>
    <scope>NUCLEOTIDE SEQUENCE</scope>
    <source>
        <strain evidence="1">CGMCC 1.14984</strain>
    </source>
</reference>
<dbReference type="EMBL" id="BMGZ01000001">
    <property type="protein sequence ID" value="GGH93114.1"/>
    <property type="molecule type" value="Genomic_DNA"/>
</dbReference>